<dbReference type="GO" id="GO:0005737">
    <property type="term" value="C:cytoplasm"/>
    <property type="evidence" value="ECO:0007669"/>
    <property type="project" value="TreeGrafter"/>
</dbReference>
<evidence type="ECO:0000256" key="9">
    <source>
        <dbReference type="PIRSR" id="PIRSR600898-1"/>
    </source>
</evidence>
<protein>
    <submittedName>
        <fullName evidence="11">I23O2 dioxygenase</fullName>
    </submittedName>
</protein>
<feature type="region of interest" description="Disordered" evidence="10">
    <location>
        <begin position="360"/>
        <end position="381"/>
    </location>
</feature>
<evidence type="ECO:0000256" key="2">
    <source>
        <dbReference type="ARBA" id="ARBA00022617"/>
    </source>
</evidence>
<keyword evidence="3 9" id="KW-0479">Metal-binding</keyword>
<evidence type="ECO:0000256" key="10">
    <source>
        <dbReference type="SAM" id="MobiDB-lite"/>
    </source>
</evidence>
<keyword evidence="6" id="KW-0560">Oxidoreductase</keyword>
<dbReference type="PANTHER" id="PTHR28657">
    <property type="entry name" value="INDOLEAMINE 2,3-DIOXYGENASE"/>
    <property type="match status" value="1"/>
</dbReference>
<evidence type="ECO:0000256" key="1">
    <source>
        <dbReference type="ARBA" id="ARBA00007119"/>
    </source>
</evidence>
<dbReference type="SUPFAM" id="SSF140959">
    <property type="entry name" value="Indolic compounds 2,3-dioxygenase-like"/>
    <property type="match status" value="1"/>
</dbReference>
<keyword evidence="8" id="KW-0823">Tryptophan catabolism</keyword>
<dbReference type="GO" id="GO:0004833">
    <property type="term" value="F:L-tryptophan 2,3-dioxygenase activity"/>
    <property type="evidence" value="ECO:0007669"/>
    <property type="project" value="TreeGrafter"/>
</dbReference>
<evidence type="ECO:0000313" key="11">
    <source>
        <dbReference type="EMBL" id="NWR57943.1"/>
    </source>
</evidence>
<gene>
    <name evidence="11" type="primary">Ido2</name>
    <name evidence="11" type="ORF">BUCABY_R09640</name>
</gene>
<dbReference type="OrthoDB" id="10262710at2759"/>
<comment type="caution">
    <text evidence="11">The sequence shown here is derived from an EMBL/GenBank/DDBJ whole genome shotgun (WGS) entry which is preliminary data.</text>
</comment>
<evidence type="ECO:0000256" key="6">
    <source>
        <dbReference type="ARBA" id="ARBA00023002"/>
    </source>
</evidence>
<evidence type="ECO:0000256" key="5">
    <source>
        <dbReference type="ARBA" id="ARBA00022964"/>
    </source>
</evidence>
<accession>A0A7K4YG03</accession>
<dbReference type="FunFam" id="1.20.58.480:FF:000003">
    <property type="entry name" value="Indoleamine 2,3-dioxygenase 1"/>
    <property type="match status" value="1"/>
</dbReference>
<dbReference type="InterPro" id="IPR037217">
    <property type="entry name" value="Trp/Indoleamine_2_3_dOase-like"/>
</dbReference>
<dbReference type="GO" id="GO:0046872">
    <property type="term" value="F:metal ion binding"/>
    <property type="evidence" value="ECO:0007669"/>
    <property type="project" value="UniProtKB-KW"/>
</dbReference>
<dbReference type="GO" id="GO:0034354">
    <property type="term" value="P:'de novo' NAD+ biosynthetic process from L-tryptophan"/>
    <property type="evidence" value="ECO:0007669"/>
    <property type="project" value="TreeGrafter"/>
</dbReference>
<sequence>MEAGDSTDETPLPLALTRFQLSEEYGFLLPHPLTELPAPYGPWMEIAHDLPRLIASRRLRSQVHQMPQLSTQHLRGREELQLAHLVLSFITMGYLWQEGEEGAVKVLPRNLAVPFWEVSQALGLPPILSHADFVLANWRRKNPNGNLDTIISLPGGESLRGFILVTLMVEKAAVPGIKAIVRAVGALRQLEEEALHQALQELAEAIGDMSKALKRMHDHVDPAVFYAVIRIFLSGWKDNPAMPDGLIYEGVSEEPMGYSGGSAAQSTVLHAFDELLGIRHSEESTAFLHRMRDYMPPPHRAFVEEIRRAPSLKQHVVSSGDPRLRAAFNQCVTALADFRSYHITIVTKYVTIAAAKAKAGRAEPGDRAGPSVGKPPSALEAKGTGGSHIFHFLKSVRDSTRQGLIRA</sequence>
<reference evidence="11 12" key="1">
    <citation type="submission" date="2019-09" db="EMBL/GenBank/DDBJ databases">
        <title>Bird 10,000 Genomes (B10K) Project - Family phase.</title>
        <authorList>
            <person name="Zhang G."/>
        </authorList>
    </citation>
    <scope>NUCLEOTIDE SEQUENCE [LARGE SCALE GENOMIC DNA]</scope>
    <source>
        <strain evidence="11">B10K-DU-012-80</strain>
    </source>
</reference>
<evidence type="ECO:0000256" key="7">
    <source>
        <dbReference type="ARBA" id="ARBA00023004"/>
    </source>
</evidence>
<feature type="binding site" description="proximal binding residue" evidence="9">
    <location>
        <position position="342"/>
    </location>
    <ligand>
        <name>heme b</name>
        <dbReference type="ChEBI" id="CHEBI:60344"/>
    </ligand>
    <ligandPart>
        <name>Fe</name>
        <dbReference type="ChEBI" id="CHEBI:18248"/>
    </ligandPart>
</feature>
<dbReference type="GO" id="GO:0019441">
    <property type="term" value="P:L-tryptophan catabolic process to kynurenine"/>
    <property type="evidence" value="ECO:0007669"/>
    <property type="project" value="InterPro"/>
</dbReference>
<evidence type="ECO:0000256" key="3">
    <source>
        <dbReference type="ARBA" id="ARBA00022723"/>
    </source>
</evidence>
<dbReference type="GO" id="GO:0002376">
    <property type="term" value="P:immune system process"/>
    <property type="evidence" value="ECO:0007669"/>
    <property type="project" value="UniProtKB-KW"/>
</dbReference>
<comment type="similarity">
    <text evidence="1">Belongs to the indoleamine 2,3-dioxygenase family.</text>
</comment>
<proteinExistence type="inferred from homology"/>
<evidence type="ECO:0000256" key="4">
    <source>
        <dbReference type="ARBA" id="ARBA00022859"/>
    </source>
</evidence>
<dbReference type="EMBL" id="VYZL01001693">
    <property type="protein sequence ID" value="NWR57943.1"/>
    <property type="molecule type" value="Genomic_DNA"/>
</dbReference>
<dbReference type="AlphaFoldDB" id="A0A7K4YG03"/>
<keyword evidence="5 11" id="KW-0223">Dioxygenase</keyword>
<evidence type="ECO:0000313" key="12">
    <source>
        <dbReference type="Proteomes" id="UP000551127"/>
    </source>
</evidence>
<keyword evidence="4" id="KW-0391">Immunity</keyword>
<dbReference type="GO" id="GO:0033754">
    <property type="term" value="F:indoleamine 2,3-dioxygenase activity"/>
    <property type="evidence" value="ECO:0007669"/>
    <property type="project" value="TreeGrafter"/>
</dbReference>
<dbReference type="Gene3D" id="1.20.58.480">
    <property type="match status" value="1"/>
</dbReference>
<feature type="non-terminal residue" evidence="11">
    <location>
        <position position="407"/>
    </location>
</feature>
<keyword evidence="7 9" id="KW-0408">Iron</keyword>
<dbReference type="Proteomes" id="UP000551127">
    <property type="component" value="Unassembled WGS sequence"/>
</dbReference>
<evidence type="ECO:0000256" key="8">
    <source>
        <dbReference type="ARBA" id="ARBA00023079"/>
    </source>
</evidence>
<dbReference type="Pfam" id="PF01231">
    <property type="entry name" value="IDO"/>
    <property type="match status" value="1"/>
</dbReference>
<keyword evidence="12" id="KW-1185">Reference proteome</keyword>
<dbReference type="GO" id="GO:0020037">
    <property type="term" value="F:heme binding"/>
    <property type="evidence" value="ECO:0007669"/>
    <property type="project" value="InterPro"/>
</dbReference>
<dbReference type="InterPro" id="IPR000898">
    <property type="entry name" value="Indolamine_dOase"/>
</dbReference>
<dbReference type="PANTHER" id="PTHR28657:SF4">
    <property type="entry name" value="INDOLEAMINE 2,3-DIOXYGENASE 2"/>
    <property type="match status" value="1"/>
</dbReference>
<keyword evidence="2 9" id="KW-0349">Heme</keyword>
<name>A0A7K4YG03_BUCAB</name>
<feature type="non-terminal residue" evidence="11">
    <location>
        <position position="1"/>
    </location>
</feature>
<organism evidence="11 12">
    <name type="scientific">Bucorvus abyssinicus</name>
    <name type="common">Northern ground-hornbill</name>
    <name type="synonym">Abyssinian ground-hornbill</name>
    <dbReference type="NCBI Taxonomy" id="153643"/>
    <lineage>
        <taxon>Eukaryota</taxon>
        <taxon>Metazoa</taxon>
        <taxon>Chordata</taxon>
        <taxon>Craniata</taxon>
        <taxon>Vertebrata</taxon>
        <taxon>Euteleostomi</taxon>
        <taxon>Archelosauria</taxon>
        <taxon>Archosauria</taxon>
        <taxon>Dinosauria</taxon>
        <taxon>Saurischia</taxon>
        <taxon>Theropoda</taxon>
        <taxon>Coelurosauria</taxon>
        <taxon>Aves</taxon>
        <taxon>Neognathae</taxon>
        <taxon>Neoaves</taxon>
        <taxon>Telluraves</taxon>
        <taxon>Coraciimorphae</taxon>
        <taxon>Bucerotiformes</taxon>
        <taxon>Bucorvidae</taxon>
        <taxon>Bucorvus</taxon>
    </lineage>
</organism>